<accession>A0A5C7FYE2</accession>
<dbReference type="Proteomes" id="UP000321413">
    <property type="component" value="Unassembled WGS sequence"/>
</dbReference>
<keyword evidence="3" id="KW-1185">Reference proteome</keyword>
<dbReference type="AlphaFoldDB" id="A0A5C7FYE2"/>
<sequence length="143" mass="15718">MNITDDDFELANKRAAHRQAHYPRASSVRYDRRIARLVVDLETGLGLTMSLKDLQGLENAKPKDLEGVEISPSGFGIYFPKLDMDLYVPGLLEGYLGTKRWMAAKNGKKGGKVSTEAKAAAARSNGQLGGRPKKKKNEELMPA</sequence>
<evidence type="ECO:0000313" key="3">
    <source>
        <dbReference type="Proteomes" id="UP000321413"/>
    </source>
</evidence>
<feature type="region of interest" description="Disordered" evidence="1">
    <location>
        <begin position="106"/>
        <end position="143"/>
    </location>
</feature>
<dbReference type="EMBL" id="VPFD01000025">
    <property type="protein sequence ID" value="TXF97516.1"/>
    <property type="molecule type" value="Genomic_DNA"/>
</dbReference>
<dbReference type="Pfam" id="PF10387">
    <property type="entry name" value="DUF2442"/>
    <property type="match status" value="1"/>
</dbReference>
<gene>
    <name evidence="2" type="ORF">FVD38_20110</name>
</gene>
<name>A0A5C7FYE2_9BURK</name>
<dbReference type="RefSeq" id="WP_147936459.1">
    <property type="nucleotide sequence ID" value="NZ_VPFD01000025.1"/>
</dbReference>
<reference evidence="2 3" key="1">
    <citation type="submission" date="2019-08" db="EMBL/GenBank/DDBJ databases">
        <title>Massilia golmudensis sp. nov., isolated from sand in the Qinghai-Tibetan Plateau.</title>
        <authorList>
            <person name="Zhang B."/>
        </authorList>
    </citation>
    <scope>NUCLEOTIDE SEQUENCE [LARGE SCALE GENOMIC DNA]</scope>
    <source>
        <strain evidence="2 3">GEM5</strain>
    </source>
</reference>
<comment type="caution">
    <text evidence="2">The sequence shown here is derived from an EMBL/GenBank/DDBJ whole genome shotgun (WGS) entry which is preliminary data.</text>
</comment>
<dbReference type="InterPro" id="IPR018841">
    <property type="entry name" value="DUF2442"/>
</dbReference>
<evidence type="ECO:0000256" key="1">
    <source>
        <dbReference type="SAM" id="MobiDB-lite"/>
    </source>
</evidence>
<protein>
    <submittedName>
        <fullName evidence="2">DUF2442 domain-containing protein</fullName>
    </submittedName>
</protein>
<dbReference type="Gene3D" id="3.30.2020.40">
    <property type="entry name" value="Uncharacterised protein PF10387, DUF2442"/>
    <property type="match status" value="1"/>
</dbReference>
<evidence type="ECO:0000313" key="2">
    <source>
        <dbReference type="EMBL" id="TXF97516.1"/>
    </source>
</evidence>
<proteinExistence type="predicted"/>
<organism evidence="2 3">
    <name type="scientific">Massilia arenae</name>
    <dbReference type="NCBI Taxonomy" id="2603288"/>
    <lineage>
        <taxon>Bacteria</taxon>
        <taxon>Pseudomonadati</taxon>
        <taxon>Pseudomonadota</taxon>
        <taxon>Betaproteobacteria</taxon>
        <taxon>Burkholderiales</taxon>
        <taxon>Oxalobacteraceae</taxon>
        <taxon>Telluria group</taxon>
        <taxon>Massilia</taxon>
    </lineage>
</organism>